<accession>A0ABP1GBN5</accession>
<dbReference type="InterPro" id="IPR007203">
    <property type="entry name" value="ORMDL"/>
</dbReference>
<feature type="signal peptide" evidence="6">
    <location>
        <begin position="1"/>
        <end position="27"/>
    </location>
</feature>
<dbReference type="Pfam" id="PF04061">
    <property type="entry name" value="ORMDL"/>
    <property type="match status" value="1"/>
</dbReference>
<name>A0ABP1GBN5_9CHLO</name>
<reference evidence="7 8" key="1">
    <citation type="submission" date="2024-06" db="EMBL/GenBank/DDBJ databases">
        <authorList>
            <person name="Kraege A."/>
            <person name="Thomma B."/>
        </authorList>
    </citation>
    <scope>NUCLEOTIDE SEQUENCE [LARGE SCALE GENOMIC DNA]</scope>
</reference>
<keyword evidence="8" id="KW-1185">Reference proteome</keyword>
<feature type="transmembrane region" description="Helical" evidence="5">
    <location>
        <begin position="410"/>
        <end position="430"/>
    </location>
</feature>
<feature type="transmembrane region" description="Helical" evidence="5">
    <location>
        <begin position="509"/>
        <end position="526"/>
    </location>
</feature>
<gene>
    <name evidence="7" type="primary">g11866</name>
    <name evidence="7" type="ORF">VP750_LOCUS10596</name>
</gene>
<comment type="subcellular location">
    <subcellularLocation>
        <location evidence="1">Membrane</location>
        <topology evidence="1">Multi-pass membrane protein</topology>
    </subcellularLocation>
</comment>
<evidence type="ECO:0000256" key="3">
    <source>
        <dbReference type="ARBA" id="ARBA00022989"/>
    </source>
</evidence>
<evidence type="ECO:0000256" key="6">
    <source>
        <dbReference type="SAM" id="SignalP"/>
    </source>
</evidence>
<evidence type="ECO:0000313" key="8">
    <source>
        <dbReference type="Proteomes" id="UP001497392"/>
    </source>
</evidence>
<dbReference type="EMBL" id="CAXHTA020000019">
    <property type="protein sequence ID" value="CAL5228690.1"/>
    <property type="molecule type" value="Genomic_DNA"/>
</dbReference>
<dbReference type="PANTHER" id="PTHR12665">
    <property type="entry name" value="ORMDL PROTEINS"/>
    <property type="match status" value="1"/>
</dbReference>
<keyword evidence="2 5" id="KW-0812">Transmembrane</keyword>
<evidence type="ECO:0000256" key="4">
    <source>
        <dbReference type="ARBA" id="ARBA00023136"/>
    </source>
</evidence>
<evidence type="ECO:0000313" key="7">
    <source>
        <dbReference type="EMBL" id="CAL5228690.1"/>
    </source>
</evidence>
<keyword evidence="3 5" id="KW-1133">Transmembrane helix</keyword>
<protein>
    <submittedName>
        <fullName evidence="7">G11866 protein</fullName>
    </submittedName>
</protein>
<evidence type="ECO:0000256" key="2">
    <source>
        <dbReference type="ARBA" id="ARBA00022692"/>
    </source>
</evidence>
<sequence length="539" mass="61116">MSGNIAFWTVALIAVLLVGDCIKQSSGRGTAIGTPKYSGSNDTSRYFLAACAQFKDEDSILQEWLEHYLKEGVQHFYLIDDGSTDASHQILDPYISRGLVTLMVDQRKDHSPPISMTERYNLLFKPYFYSTTWMLHVDLDEFMYGRGQAVAQYLKLVASDVGCITVPWKHFGSSGHVKKPDGGMVQSFLWRDRHPKGGTLGKTIYKTAAVRKIDMHWQFLKPGFKTGYPMAEGRMGSQSVVAESTRDLTGEQLLEQLALHLNHYRVRWRDWYVSVKMTRGIADRDVSVYDEEYFRRFNFHVVRDDELARKVSDPKVPSDLQAQSAAGGLRQAKRAQDRGFLNAKARAQQLCLGLAFPQCRYLRDCLIPRRALPGMAVTRTLVPQNGGSPEHRRGQPVTTNKNVEWINAPGAWTFITALIILGWLLACLFVDNGLAWTYVHLGHGVITYYLLHWNKGSPIQMDQGKYDGMTFWEQLDDGVQNTNNRKFLTLVPVVLFLLATHGTDYRRQPLGLNLIVLLVLVIAKLPSMHKVRILGINKY</sequence>
<proteinExistence type="predicted"/>
<feature type="chain" id="PRO_5045276202" evidence="6">
    <location>
        <begin position="28"/>
        <end position="539"/>
    </location>
</feature>
<keyword evidence="6" id="KW-0732">Signal</keyword>
<evidence type="ECO:0000256" key="1">
    <source>
        <dbReference type="ARBA" id="ARBA00004141"/>
    </source>
</evidence>
<dbReference type="Proteomes" id="UP001497392">
    <property type="component" value="Unassembled WGS sequence"/>
</dbReference>
<organism evidence="7 8">
    <name type="scientific">Coccomyxa viridis</name>
    <dbReference type="NCBI Taxonomy" id="1274662"/>
    <lineage>
        <taxon>Eukaryota</taxon>
        <taxon>Viridiplantae</taxon>
        <taxon>Chlorophyta</taxon>
        <taxon>core chlorophytes</taxon>
        <taxon>Trebouxiophyceae</taxon>
        <taxon>Trebouxiophyceae incertae sedis</taxon>
        <taxon>Coccomyxaceae</taxon>
        <taxon>Coccomyxa</taxon>
    </lineage>
</organism>
<comment type="caution">
    <text evidence="7">The sequence shown here is derived from an EMBL/GenBank/DDBJ whole genome shotgun (WGS) entry which is preliminary data.</text>
</comment>
<keyword evidence="4 5" id="KW-0472">Membrane</keyword>
<evidence type="ECO:0000256" key="5">
    <source>
        <dbReference type="SAM" id="Phobius"/>
    </source>
</evidence>
<dbReference type="Pfam" id="PF13704">
    <property type="entry name" value="Glyco_tranf_2_4"/>
    <property type="match status" value="1"/>
</dbReference>